<keyword evidence="1" id="KW-1133">Transmembrane helix</keyword>
<dbReference type="AlphaFoldDB" id="A0A327Z429"/>
<name>A0A327Z429_9ACTN</name>
<protein>
    <recommendedName>
        <fullName evidence="5">Low temperature requirement A protein (LtrA)</fullName>
    </recommendedName>
</protein>
<sequence length="122" mass="12949">MRRAAVVLTLVLAGLWIAAPAQAFAHNRVHSPALHALLDGLTLLVASAPVWTALLWTGGRRWLLAALIAVVQVPVAIIGFVPIVNPYLHLTLFAVALGLTAVSLRVVRSQARSTAVPAPSRR</sequence>
<dbReference type="OrthoDB" id="3297195at2"/>
<evidence type="ECO:0000256" key="2">
    <source>
        <dbReference type="SAM" id="SignalP"/>
    </source>
</evidence>
<gene>
    <name evidence="3" type="ORF">B0I29_11842</name>
</gene>
<keyword evidence="1" id="KW-0472">Membrane</keyword>
<keyword evidence="4" id="KW-1185">Reference proteome</keyword>
<feature type="transmembrane region" description="Helical" evidence="1">
    <location>
        <begin position="62"/>
        <end position="81"/>
    </location>
</feature>
<evidence type="ECO:0008006" key="5">
    <source>
        <dbReference type="Google" id="ProtNLM"/>
    </source>
</evidence>
<accession>A0A327Z429</accession>
<dbReference type="EMBL" id="QLMJ01000018">
    <property type="protein sequence ID" value="RAK29250.1"/>
    <property type="molecule type" value="Genomic_DNA"/>
</dbReference>
<keyword evidence="1" id="KW-0812">Transmembrane</keyword>
<proteinExistence type="predicted"/>
<feature type="transmembrane region" description="Helical" evidence="1">
    <location>
        <begin position="33"/>
        <end position="55"/>
    </location>
</feature>
<feature type="signal peptide" evidence="2">
    <location>
        <begin position="1"/>
        <end position="23"/>
    </location>
</feature>
<dbReference type="RefSeq" id="WP_111652953.1">
    <property type="nucleotide sequence ID" value="NZ_JACHWI010000003.1"/>
</dbReference>
<evidence type="ECO:0000313" key="3">
    <source>
        <dbReference type="EMBL" id="RAK29250.1"/>
    </source>
</evidence>
<feature type="chain" id="PRO_5016330224" description="Low temperature requirement A protein (LtrA)" evidence="2">
    <location>
        <begin position="24"/>
        <end position="122"/>
    </location>
</feature>
<evidence type="ECO:0000313" key="4">
    <source>
        <dbReference type="Proteomes" id="UP000249341"/>
    </source>
</evidence>
<reference evidence="3 4" key="1">
    <citation type="submission" date="2018-06" db="EMBL/GenBank/DDBJ databases">
        <title>Genomic Encyclopedia of Type Strains, Phase III (KMG-III): the genomes of soil and plant-associated and newly described type strains.</title>
        <authorList>
            <person name="Whitman W."/>
        </authorList>
    </citation>
    <scope>NUCLEOTIDE SEQUENCE [LARGE SCALE GENOMIC DNA]</scope>
    <source>
        <strain evidence="3 4">CGMCC 4.7090</strain>
    </source>
</reference>
<comment type="caution">
    <text evidence="3">The sequence shown here is derived from an EMBL/GenBank/DDBJ whole genome shotgun (WGS) entry which is preliminary data.</text>
</comment>
<evidence type="ECO:0000256" key="1">
    <source>
        <dbReference type="SAM" id="Phobius"/>
    </source>
</evidence>
<feature type="transmembrane region" description="Helical" evidence="1">
    <location>
        <begin position="87"/>
        <end position="107"/>
    </location>
</feature>
<keyword evidence="2" id="KW-0732">Signal</keyword>
<organism evidence="3 4">
    <name type="scientific">Actinoplanes lutulentus</name>
    <dbReference type="NCBI Taxonomy" id="1287878"/>
    <lineage>
        <taxon>Bacteria</taxon>
        <taxon>Bacillati</taxon>
        <taxon>Actinomycetota</taxon>
        <taxon>Actinomycetes</taxon>
        <taxon>Micromonosporales</taxon>
        <taxon>Micromonosporaceae</taxon>
        <taxon>Actinoplanes</taxon>
    </lineage>
</organism>
<dbReference type="Proteomes" id="UP000249341">
    <property type="component" value="Unassembled WGS sequence"/>
</dbReference>